<dbReference type="RefSeq" id="WP_040818680.1">
    <property type="nucleotide sequence ID" value="NZ_JBIAQY010000001.1"/>
</dbReference>
<accession>A0ABW6RSS9</accession>
<evidence type="ECO:0000313" key="2">
    <source>
        <dbReference type="Proteomes" id="UP001601992"/>
    </source>
</evidence>
<comment type="caution">
    <text evidence="1">The sequence shown here is derived from an EMBL/GenBank/DDBJ whole genome shotgun (WGS) entry which is preliminary data.</text>
</comment>
<dbReference type="EMBL" id="JBIAQY010000001">
    <property type="protein sequence ID" value="MFF3566609.1"/>
    <property type="molecule type" value="Genomic_DNA"/>
</dbReference>
<name>A0ABW6RSS9_9NOCA</name>
<dbReference type="Proteomes" id="UP001601992">
    <property type="component" value="Unassembled WGS sequence"/>
</dbReference>
<keyword evidence="2" id="KW-1185">Reference proteome</keyword>
<organism evidence="1 2">
    <name type="scientific">Nocardia jiangxiensis</name>
    <dbReference type="NCBI Taxonomy" id="282685"/>
    <lineage>
        <taxon>Bacteria</taxon>
        <taxon>Bacillati</taxon>
        <taxon>Actinomycetota</taxon>
        <taxon>Actinomycetes</taxon>
        <taxon>Mycobacteriales</taxon>
        <taxon>Nocardiaceae</taxon>
        <taxon>Nocardia</taxon>
    </lineage>
</organism>
<evidence type="ECO:0000313" key="1">
    <source>
        <dbReference type="EMBL" id="MFF3566609.1"/>
    </source>
</evidence>
<protein>
    <submittedName>
        <fullName evidence="1">Ferredoxin</fullName>
    </submittedName>
</protein>
<sequence>MSGFRSDNRLDDVPMRPLTCDTCAAGVLVRKSSREQTSLQWNAAAREACHELGNSPIPGPALAGCSRLARAIDEAVICGRLPVVQAQPA</sequence>
<proteinExistence type="predicted"/>
<gene>
    <name evidence="1" type="ORF">ACFYXQ_02390</name>
</gene>
<reference evidence="1 2" key="1">
    <citation type="submission" date="2024-10" db="EMBL/GenBank/DDBJ databases">
        <title>The Natural Products Discovery Center: Release of the First 8490 Sequenced Strains for Exploring Actinobacteria Biosynthetic Diversity.</title>
        <authorList>
            <person name="Kalkreuter E."/>
            <person name="Kautsar S.A."/>
            <person name="Yang D."/>
            <person name="Bader C.D."/>
            <person name="Teijaro C.N."/>
            <person name="Fluegel L."/>
            <person name="Davis C.M."/>
            <person name="Simpson J.R."/>
            <person name="Lauterbach L."/>
            <person name="Steele A.D."/>
            <person name="Gui C."/>
            <person name="Meng S."/>
            <person name="Li G."/>
            <person name="Viehrig K."/>
            <person name="Ye F."/>
            <person name="Su P."/>
            <person name="Kiefer A.F."/>
            <person name="Nichols A."/>
            <person name="Cepeda A.J."/>
            <person name="Yan W."/>
            <person name="Fan B."/>
            <person name="Jiang Y."/>
            <person name="Adhikari A."/>
            <person name="Zheng C.-J."/>
            <person name="Schuster L."/>
            <person name="Cowan T.M."/>
            <person name="Smanski M.J."/>
            <person name="Chevrette M.G."/>
            <person name="De Carvalho L.P.S."/>
            <person name="Shen B."/>
        </authorList>
    </citation>
    <scope>NUCLEOTIDE SEQUENCE [LARGE SCALE GENOMIC DNA]</scope>
    <source>
        <strain evidence="1 2">NPDC002593</strain>
    </source>
</reference>